<evidence type="ECO:0000313" key="2">
    <source>
        <dbReference type="Proteomes" id="UP000234681"/>
    </source>
</evidence>
<organism evidence="1 2">
    <name type="scientific">Rattus norvegicus</name>
    <name type="common">Rat</name>
    <dbReference type="NCBI Taxonomy" id="10116"/>
    <lineage>
        <taxon>Eukaryota</taxon>
        <taxon>Metazoa</taxon>
        <taxon>Chordata</taxon>
        <taxon>Craniata</taxon>
        <taxon>Vertebrata</taxon>
        <taxon>Euteleostomi</taxon>
        <taxon>Mammalia</taxon>
        <taxon>Eutheria</taxon>
        <taxon>Euarchontoglires</taxon>
        <taxon>Glires</taxon>
        <taxon>Rodentia</taxon>
        <taxon>Myomorpha</taxon>
        <taxon>Muroidea</taxon>
        <taxon>Muridae</taxon>
        <taxon>Murinae</taxon>
        <taxon>Rattus</taxon>
    </lineage>
</organism>
<protein>
    <submittedName>
        <fullName evidence="1">Cathepsin E, isoform CRA_d</fullName>
    </submittedName>
</protein>
<proteinExistence type="predicted"/>
<sequence length="32" mass="3905">MPCVTPEAVRRIRRGYLHLQLRWPRDKSCLRP</sequence>
<gene>
    <name evidence="1 3" type="primary">Ctse</name>
    <name evidence="1" type="ORF">rCG_46116</name>
</gene>
<dbReference type="EMBL" id="CH473958">
    <property type="protein sequence ID" value="EDM09823.1"/>
    <property type="molecule type" value="Genomic_DNA"/>
</dbReference>
<evidence type="ECO:0000313" key="3">
    <source>
        <dbReference type="RGD" id="2446"/>
    </source>
</evidence>
<dbReference type="Proteomes" id="UP000234681">
    <property type="component" value="Chromosome 13"/>
</dbReference>
<accession>A6IC24</accession>
<evidence type="ECO:0000313" key="1">
    <source>
        <dbReference type="EMBL" id="EDM09823.1"/>
    </source>
</evidence>
<dbReference type="RGD" id="2446">
    <property type="gene designation" value="Ctse"/>
</dbReference>
<name>A6IC24_RAT</name>
<reference evidence="1 2" key="1">
    <citation type="submission" date="2005-09" db="EMBL/GenBank/DDBJ databases">
        <authorList>
            <person name="Mural R.J."/>
            <person name="Li P.W."/>
            <person name="Adams M.D."/>
            <person name="Amanatides P.G."/>
            <person name="Baden-Tillson H."/>
            <person name="Barnstead M."/>
            <person name="Chin S.H."/>
            <person name="Dew I."/>
            <person name="Evans C.A."/>
            <person name="Ferriera S."/>
            <person name="Flanigan M."/>
            <person name="Fosler C."/>
            <person name="Glodek A."/>
            <person name="Gu Z."/>
            <person name="Holt R.A."/>
            <person name="Jennings D."/>
            <person name="Kraft C.L."/>
            <person name="Lu F."/>
            <person name="Nguyen T."/>
            <person name="Nusskern D.R."/>
            <person name="Pfannkoch C.M."/>
            <person name="Sitter C."/>
            <person name="Sutton G.G."/>
            <person name="Venter J.C."/>
            <person name="Wang Z."/>
            <person name="Woodage T."/>
            <person name="Zheng X.H."/>
            <person name="Zhong F."/>
        </authorList>
    </citation>
    <scope>NUCLEOTIDE SEQUENCE [LARGE SCALE GENOMIC DNA]</scope>
    <source>
        <strain>BN</strain>
        <strain evidence="2">Sprague-Dawley</strain>
    </source>
</reference>
<dbReference type="AlphaFoldDB" id="A6IC24"/>